<gene>
    <name evidence="3" type="ORF">E2I14_09160</name>
</gene>
<dbReference type="InterPro" id="IPR002641">
    <property type="entry name" value="PNPLA_dom"/>
</dbReference>
<dbReference type="Pfam" id="PF01734">
    <property type="entry name" value="Patatin"/>
    <property type="match status" value="1"/>
</dbReference>
<keyword evidence="1" id="KW-0443">Lipid metabolism</keyword>
<dbReference type="RefSeq" id="WP_133327678.1">
    <property type="nucleotide sequence ID" value="NZ_SMYL01000003.1"/>
</dbReference>
<reference evidence="3 4" key="1">
    <citation type="submission" date="2019-03" db="EMBL/GenBank/DDBJ databases">
        <title>Sapientia aquatica gen. nov., sp. nov., isolated from a crater lake.</title>
        <authorList>
            <person name="Felfoldi T."/>
            <person name="Szabo A."/>
            <person name="Toth E."/>
            <person name="Schumann P."/>
            <person name="Keki Z."/>
            <person name="Marialigeti K."/>
            <person name="Mathe I."/>
        </authorList>
    </citation>
    <scope>NUCLEOTIDE SEQUENCE [LARGE SCALE GENOMIC DNA]</scope>
    <source>
        <strain evidence="3 4">SA-152</strain>
    </source>
</reference>
<sequence length="349" mass="38785">MTTTKYQRCMVMAGGGFHLGYYLGAYAAMCEADKHPDILLASCGGAIAASLIQSLPNDAERKAWLAAPQMYQYWRSLRAKRDATLLGTFAGAMRRRFFGKSAAVIPDLFNDYMFEIPAQLPLPEATFKPVAAQKTAPSLAIVAGKLNYQESEVGQPRGARKLFSEIVFCEPRAAELIGDMASPLSLPQFGDTAIAAQILTDGSMPLIDAVRASISDMFYFRCHSHASGDYIGGVVDLFPIEVAHRLSDSVIMELKAGYDKMYGQPALRTVLGFDGNARLDHVLEHPADIWFDTADMEDVFLHQRIKQQVIWYKNKIEIVAPPTYDEYARMIDAQWQFGYERGMQALQPT</sequence>
<proteinExistence type="predicted"/>
<evidence type="ECO:0000259" key="2">
    <source>
        <dbReference type="Pfam" id="PF01734"/>
    </source>
</evidence>
<protein>
    <submittedName>
        <fullName evidence="3">Patatin-like phospholipase family protein</fullName>
    </submittedName>
</protein>
<dbReference type="AlphaFoldDB" id="A0A4R5W3K6"/>
<evidence type="ECO:0000256" key="1">
    <source>
        <dbReference type="ARBA" id="ARBA00023098"/>
    </source>
</evidence>
<evidence type="ECO:0000313" key="3">
    <source>
        <dbReference type="EMBL" id="TDK66617.1"/>
    </source>
</evidence>
<feature type="domain" description="PNPLA" evidence="2">
    <location>
        <begin position="10"/>
        <end position="243"/>
    </location>
</feature>
<evidence type="ECO:0000313" key="4">
    <source>
        <dbReference type="Proteomes" id="UP000294829"/>
    </source>
</evidence>
<dbReference type="InterPro" id="IPR016035">
    <property type="entry name" value="Acyl_Trfase/lysoPLipase"/>
</dbReference>
<keyword evidence="4" id="KW-1185">Reference proteome</keyword>
<organism evidence="3 4">
    <name type="scientific">Sapientia aquatica</name>
    <dbReference type="NCBI Taxonomy" id="1549640"/>
    <lineage>
        <taxon>Bacteria</taxon>
        <taxon>Pseudomonadati</taxon>
        <taxon>Pseudomonadota</taxon>
        <taxon>Betaproteobacteria</taxon>
        <taxon>Burkholderiales</taxon>
        <taxon>Oxalobacteraceae</taxon>
        <taxon>Sapientia</taxon>
    </lineage>
</organism>
<dbReference type="SUPFAM" id="SSF52151">
    <property type="entry name" value="FabD/lysophospholipase-like"/>
    <property type="match status" value="1"/>
</dbReference>
<name>A0A4R5W3K6_9BURK</name>
<accession>A0A4R5W3K6</accession>
<dbReference type="EMBL" id="SMYL01000003">
    <property type="protein sequence ID" value="TDK66617.1"/>
    <property type="molecule type" value="Genomic_DNA"/>
</dbReference>
<comment type="caution">
    <text evidence="3">The sequence shown here is derived from an EMBL/GenBank/DDBJ whole genome shotgun (WGS) entry which is preliminary data.</text>
</comment>
<dbReference type="OrthoDB" id="697183at2"/>
<dbReference type="Proteomes" id="UP000294829">
    <property type="component" value="Unassembled WGS sequence"/>
</dbReference>
<dbReference type="GO" id="GO:0006629">
    <property type="term" value="P:lipid metabolic process"/>
    <property type="evidence" value="ECO:0007669"/>
    <property type="project" value="UniProtKB-KW"/>
</dbReference>